<dbReference type="EMBL" id="QGKV02001507">
    <property type="protein sequence ID" value="KAF3528126.1"/>
    <property type="molecule type" value="Genomic_DNA"/>
</dbReference>
<feature type="compositionally biased region" description="Basic and acidic residues" evidence="3">
    <location>
        <begin position="339"/>
        <end position="349"/>
    </location>
</feature>
<feature type="compositionally biased region" description="Basic and acidic residues" evidence="3">
    <location>
        <begin position="366"/>
        <end position="377"/>
    </location>
</feature>
<feature type="compositionally biased region" description="Basic and acidic residues" evidence="3">
    <location>
        <begin position="293"/>
        <end position="310"/>
    </location>
</feature>
<evidence type="ECO:0000256" key="3">
    <source>
        <dbReference type="SAM" id="MobiDB-lite"/>
    </source>
</evidence>
<keyword evidence="6" id="KW-1185">Reference proteome</keyword>
<protein>
    <recommendedName>
        <fullName evidence="4">MORF/ORRM1/DAG-like MORF domain-containing protein</fullName>
    </recommendedName>
</protein>
<dbReference type="PANTHER" id="PTHR31346:SF5">
    <property type="entry name" value="MULTIPLE ORGANELLAR RNA EDITING FACTOR 1, MITOCHONDRIAL"/>
    <property type="match status" value="1"/>
</dbReference>
<reference evidence="5 6" key="1">
    <citation type="journal article" date="2020" name="BMC Genomics">
        <title>Intraspecific diversification of the crop wild relative Brassica cretica Lam. using demographic model selection.</title>
        <authorList>
            <person name="Kioukis A."/>
            <person name="Michalopoulou V.A."/>
            <person name="Briers L."/>
            <person name="Pirintsos S."/>
            <person name="Studholme D.J."/>
            <person name="Pavlidis P."/>
            <person name="Sarris P.F."/>
        </authorList>
    </citation>
    <scope>NUCLEOTIDE SEQUENCE [LARGE SCALE GENOMIC DNA]</scope>
    <source>
        <strain evidence="6">cv. PFS-1207/04</strain>
    </source>
</reference>
<dbReference type="Gene3D" id="3.30.70.80">
    <property type="entry name" value="Peptidase S8 propeptide/proteinase inhibitor I9"/>
    <property type="match status" value="1"/>
</dbReference>
<evidence type="ECO:0000313" key="6">
    <source>
        <dbReference type="Proteomes" id="UP000266723"/>
    </source>
</evidence>
<dbReference type="Proteomes" id="UP000266723">
    <property type="component" value="Unassembled WGS sequence"/>
</dbReference>
<feature type="compositionally biased region" description="Low complexity" evidence="3">
    <location>
        <begin position="436"/>
        <end position="445"/>
    </location>
</feature>
<evidence type="ECO:0000256" key="1">
    <source>
        <dbReference type="ARBA" id="ARBA00022664"/>
    </source>
</evidence>
<sequence>MAMYSHRLRRALLTTTSCLNRSITLSSVAPTSVTPSVSTVLQRSVLGRFTEATRAPMRLFSTRQYKLYKEGDEITENTVLFEGCDYNHWLITMDFPKDNPLSPEEMVSTYEKTCAAGLGISLEEAKKKIYACSTTTYQGFQAIMTEEESEKFKDLPGVVFILPDSYIDPANKEYGGDKYENGVITHRPPPFQPNRRQPRDKFNQRPDRQGGPQNFQRNPQYGQQPPMQGGGGGGYGGPQQSYGQAPPPPFQGGYNQGPPRSLPPPYQGGYNQGQGSPVPPYQGPPGGYGQGRLNERLKASGDSERREPETVNRILTCSMLRTDLPGVVFILPDSYIDPANKEYGGDKYENGVITHRPPPFQPNRRQPRDKFNQRPDRQGGPQNFQRNPQYGQQPPMQGGGGGGYGGPQQSYGQAPPPPFQGGYNQGPPRSLPPPYQGGYNQGQGSPVPPYQGPPGGYGQGGPGNFNQGPQGGYNQGGPRNYGPQGGGNYGPAPGAGAPNPGFGQGYGGPGQEQNQTFPQGDQRNVAGDWNNNTPAGQPGPDQ</sequence>
<feature type="compositionally biased region" description="Gly residues" evidence="3">
    <location>
        <begin position="453"/>
        <end position="475"/>
    </location>
</feature>
<name>A0ABQ7B7L5_BRACR</name>
<dbReference type="InterPro" id="IPR039206">
    <property type="entry name" value="MORF/ORRM1/DAG-like"/>
</dbReference>
<comment type="caution">
    <text evidence="5">The sequence shown here is derived from an EMBL/GenBank/DDBJ whole genome shotgun (WGS) entry which is preliminary data.</text>
</comment>
<feature type="compositionally biased region" description="Gly residues" evidence="3">
    <location>
        <begin position="228"/>
        <end position="237"/>
    </location>
</feature>
<accession>A0ABQ7B7L5</accession>
<dbReference type="Pfam" id="PF21864">
    <property type="entry name" value="MORF_dom"/>
    <property type="match status" value="1"/>
</dbReference>
<keyword evidence="1" id="KW-0507">mRNA processing</keyword>
<dbReference type="InterPro" id="IPR054059">
    <property type="entry name" value="MORF/ORRM1/DAG-like_MORF"/>
</dbReference>
<feature type="region of interest" description="Disordered" evidence="3">
    <location>
        <begin position="172"/>
        <end position="311"/>
    </location>
</feature>
<feature type="domain" description="MORF/ORRM1/DAG-like MORF" evidence="4">
    <location>
        <begin position="86"/>
        <end position="179"/>
    </location>
</feature>
<evidence type="ECO:0000313" key="5">
    <source>
        <dbReference type="EMBL" id="KAF3528126.1"/>
    </source>
</evidence>
<proteinExistence type="predicted"/>
<feature type="non-terminal residue" evidence="5">
    <location>
        <position position="542"/>
    </location>
</feature>
<organism evidence="5 6">
    <name type="scientific">Brassica cretica</name>
    <name type="common">Mustard</name>
    <dbReference type="NCBI Taxonomy" id="69181"/>
    <lineage>
        <taxon>Eukaryota</taxon>
        <taxon>Viridiplantae</taxon>
        <taxon>Streptophyta</taxon>
        <taxon>Embryophyta</taxon>
        <taxon>Tracheophyta</taxon>
        <taxon>Spermatophyta</taxon>
        <taxon>Magnoliopsida</taxon>
        <taxon>eudicotyledons</taxon>
        <taxon>Gunneridae</taxon>
        <taxon>Pentapetalae</taxon>
        <taxon>rosids</taxon>
        <taxon>malvids</taxon>
        <taxon>Brassicales</taxon>
        <taxon>Brassicaceae</taxon>
        <taxon>Brassiceae</taxon>
        <taxon>Brassica</taxon>
    </lineage>
</organism>
<feature type="region of interest" description="Disordered" evidence="3">
    <location>
        <begin position="336"/>
        <end position="542"/>
    </location>
</feature>
<feature type="compositionally biased region" description="Gly residues" evidence="3">
    <location>
        <begin position="397"/>
        <end position="406"/>
    </location>
</feature>
<dbReference type="InterPro" id="IPR037045">
    <property type="entry name" value="S8pro/Inhibitor_I9_sf"/>
</dbReference>
<evidence type="ECO:0000259" key="4">
    <source>
        <dbReference type="Pfam" id="PF21864"/>
    </source>
</evidence>
<feature type="compositionally biased region" description="Low complexity" evidence="3">
    <location>
        <begin position="490"/>
        <end position="501"/>
    </location>
</feature>
<gene>
    <name evidence="5" type="ORF">DY000_02037536</name>
</gene>
<dbReference type="PANTHER" id="PTHR31346">
    <property type="entry name" value="MULTIPLE ORGANELLAR RNA EDITING FACTOR 2, CHLOROPLASTIC-RELATED-RELATED"/>
    <property type="match status" value="1"/>
</dbReference>
<feature type="compositionally biased region" description="Basic and acidic residues" evidence="3">
    <location>
        <begin position="197"/>
        <end position="208"/>
    </location>
</feature>
<keyword evidence="2" id="KW-0809">Transit peptide</keyword>
<evidence type="ECO:0000256" key="2">
    <source>
        <dbReference type="ARBA" id="ARBA00022946"/>
    </source>
</evidence>
<feature type="compositionally biased region" description="Low complexity" evidence="3">
    <location>
        <begin position="267"/>
        <end position="276"/>
    </location>
</feature>